<protein>
    <submittedName>
        <fullName evidence="2">Uncharacterized protein</fullName>
    </submittedName>
</protein>
<dbReference type="AlphaFoldDB" id="A0AAP0E1D5"/>
<sequence>MARRGLAAELQRRTDEWRDIGRRPQTHGSACGVRRFKIDGATASGGPAAAAADGDGRHTAARWRTGDAEVRGVVRRGPVGAGTTSRLRRGGRERERSRRGERDDGERREEPGVTGVRSGSERRSDGRRREVRE</sequence>
<accession>A0AAP0E1D5</accession>
<name>A0AAP0E1D5_9MAGN</name>
<feature type="compositionally biased region" description="Basic and acidic residues" evidence="1">
    <location>
        <begin position="90"/>
        <end position="111"/>
    </location>
</feature>
<gene>
    <name evidence="2" type="ORF">Scep_029831</name>
</gene>
<evidence type="ECO:0000256" key="1">
    <source>
        <dbReference type="SAM" id="MobiDB-lite"/>
    </source>
</evidence>
<dbReference type="EMBL" id="JBBNAG010000013">
    <property type="protein sequence ID" value="KAK9083360.1"/>
    <property type="molecule type" value="Genomic_DNA"/>
</dbReference>
<comment type="caution">
    <text evidence="2">The sequence shown here is derived from an EMBL/GenBank/DDBJ whole genome shotgun (WGS) entry which is preliminary data.</text>
</comment>
<feature type="region of interest" description="Disordered" evidence="1">
    <location>
        <begin position="40"/>
        <end position="133"/>
    </location>
</feature>
<dbReference type="Proteomes" id="UP001419268">
    <property type="component" value="Unassembled WGS sequence"/>
</dbReference>
<feature type="compositionally biased region" description="Basic and acidic residues" evidence="1">
    <location>
        <begin position="54"/>
        <end position="72"/>
    </location>
</feature>
<evidence type="ECO:0000313" key="3">
    <source>
        <dbReference type="Proteomes" id="UP001419268"/>
    </source>
</evidence>
<feature type="compositionally biased region" description="Low complexity" evidence="1">
    <location>
        <begin position="40"/>
        <end position="53"/>
    </location>
</feature>
<feature type="compositionally biased region" description="Basic and acidic residues" evidence="1">
    <location>
        <begin position="119"/>
        <end position="133"/>
    </location>
</feature>
<proteinExistence type="predicted"/>
<reference evidence="2 3" key="1">
    <citation type="submission" date="2024-01" db="EMBL/GenBank/DDBJ databases">
        <title>Genome assemblies of Stephania.</title>
        <authorList>
            <person name="Yang L."/>
        </authorList>
    </citation>
    <scope>NUCLEOTIDE SEQUENCE [LARGE SCALE GENOMIC DNA]</scope>
    <source>
        <strain evidence="2">JXDWG</strain>
        <tissue evidence="2">Leaf</tissue>
    </source>
</reference>
<keyword evidence="3" id="KW-1185">Reference proteome</keyword>
<organism evidence="2 3">
    <name type="scientific">Stephania cephalantha</name>
    <dbReference type="NCBI Taxonomy" id="152367"/>
    <lineage>
        <taxon>Eukaryota</taxon>
        <taxon>Viridiplantae</taxon>
        <taxon>Streptophyta</taxon>
        <taxon>Embryophyta</taxon>
        <taxon>Tracheophyta</taxon>
        <taxon>Spermatophyta</taxon>
        <taxon>Magnoliopsida</taxon>
        <taxon>Ranunculales</taxon>
        <taxon>Menispermaceae</taxon>
        <taxon>Menispermoideae</taxon>
        <taxon>Cissampelideae</taxon>
        <taxon>Stephania</taxon>
    </lineage>
</organism>
<evidence type="ECO:0000313" key="2">
    <source>
        <dbReference type="EMBL" id="KAK9083360.1"/>
    </source>
</evidence>